<dbReference type="PROSITE" id="PS50887">
    <property type="entry name" value="GGDEF"/>
    <property type="match status" value="1"/>
</dbReference>
<reference evidence="3 4" key="1">
    <citation type="submission" date="2019-08" db="EMBL/GenBank/DDBJ databases">
        <title>In-depth cultivation of the pig gut microbiome towards novel bacterial diversity and tailored functional studies.</title>
        <authorList>
            <person name="Wylensek D."/>
            <person name="Hitch T.C.A."/>
            <person name="Clavel T."/>
        </authorList>
    </citation>
    <scope>NUCLEOTIDE SEQUENCE [LARGE SCALE GENOMIC DNA]</scope>
    <source>
        <strain evidence="3 4">WCA3-601-WT-6H</strain>
    </source>
</reference>
<feature type="transmembrane region" description="Helical" evidence="1">
    <location>
        <begin position="305"/>
        <end position="327"/>
    </location>
</feature>
<organism evidence="3 4">
    <name type="scientific">Waltera intestinalis</name>
    <dbReference type="NCBI Taxonomy" id="2606635"/>
    <lineage>
        <taxon>Bacteria</taxon>
        <taxon>Bacillati</taxon>
        <taxon>Bacillota</taxon>
        <taxon>Clostridia</taxon>
        <taxon>Lachnospirales</taxon>
        <taxon>Lachnospiraceae</taxon>
        <taxon>Waltera</taxon>
    </lineage>
</organism>
<dbReference type="PANTHER" id="PTHR45138:SF9">
    <property type="entry name" value="DIGUANYLATE CYCLASE DGCM-RELATED"/>
    <property type="match status" value="1"/>
</dbReference>
<dbReference type="SMART" id="SM00267">
    <property type="entry name" value="GGDEF"/>
    <property type="match status" value="1"/>
</dbReference>
<name>A0A6L5YIA7_9FIRM</name>
<accession>A0A6L5YIA7</accession>
<dbReference type="Gene3D" id="3.30.70.270">
    <property type="match status" value="1"/>
</dbReference>
<evidence type="ECO:0000259" key="2">
    <source>
        <dbReference type="PROSITE" id="PS50887"/>
    </source>
</evidence>
<dbReference type="CDD" id="cd01949">
    <property type="entry name" value="GGDEF"/>
    <property type="match status" value="1"/>
</dbReference>
<dbReference type="InterPro" id="IPR000160">
    <property type="entry name" value="GGDEF_dom"/>
</dbReference>
<dbReference type="Proteomes" id="UP000476055">
    <property type="component" value="Unassembled WGS sequence"/>
</dbReference>
<keyword evidence="1" id="KW-1133">Transmembrane helix</keyword>
<protein>
    <submittedName>
        <fullName evidence="3">GGDEF domain-containing protein</fullName>
    </submittedName>
</protein>
<dbReference type="PANTHER" id="PTHR45138">
    <property type="entry name" value="REGULATORY COMPONENTS OF SENSORY TRANSDUCTION SYSTEM"/>
    <property type="match status" value="1"/>
</dbReference>
<dbReference type="InterPro" id="IPR029787">
    <property type="entry name" value="Nucleotide_cyclase"/>
</dbReference>
<dbReference type="SUPFAM" id="SSF55073">
    <property type="entry name" value="Nucleotide cyclase"/>
    <property type="match status" value="1"/>
</dbReference>
<dbReference type="AlphaFoldDB" id="A0A6L5YIA7"/>
<feature type="domain" description="GGDEF" evidence="2">
    <location>
        <begin position="370"/>
        <end position="503"/>
    </location>
</feature>
<proteinExistence type="predicted"/>
<dbReference type="Pfam" id="PF00990">
    <property type="entry name" value="GGDEF"/>
    <property type="match status" value="1"/>
</dbReference>
<keyword evidence="1" id="KW-0812">Transmembrane</keyword>
<gene>
    <name evidence="3" type="ORF">FYJ59_07715</name>
</gene>
<sequence>MFYRQQIRGVQNMRKRKIWENFLQWILPGVLLVIALVLSIYDFNNKMEIAIQTVVDDQAEQIGLYYAAGVEDKLKALGNITDAVASIMAGRLDRGEAFLNEKLDTLMKASDAYMVVYCATNGTGFLNDRRQIDMTELNYYDSILGETPHYLFARTDGINGQTAFIYVCPITNSGNVNGYLLSYMEPAEMSDLFENSVYGDRTFFSLVDRNGTIMACYGATQGTKILQNDFWNSLKEVAESLGSWTLFDRQQQKGDNGILHVNENGVGKILCHFPIADTAWNLVVGIDESYLSGIQQSFRGPIVDLIVKISISIAAALIVITVINVLVRIKVSEHSKVLEDKADTDLLTDLNNKMATERKIREYMEQYPEKQGVLFVLDVDNFKKINDTMGHTFGDEVLRNLAVRLQSMFRATDIVGRTGGDEFMVFLKDIRDITMIEREGKKIEQFFHQFEVGEYVKYSVTASVGAAVFPGDGNTFENLYKSADNALYVSKRHGKNQLTFYKKPEKETK</sequence>
<dbReference type="EMBL" id="VUMU01000007">
    <property type="protein sequence ID" value="MST58126.1"/>
    <property type="molecule type" value="Genomic_DNA"/>
</dbReference>
<evidence type="ECO:0000313" key="4">
    <source>
        <dbReference type="Proteomes" id="UP000476055"/>
    </source>
</evidence>
<dbReference type="Gene3D" id="3.30.450.20">
    <property type="entry name" value="PAS domain"/>
    <property type="match status" value="1"/>
</dbReference>
<feature type="transmembrane region" description="Helical" evidence="1">
    <location>
        <begin position="21"/>
        <end position="41"/>
    </location>
</feature>
<dbReference type="InterPro" id="IPR050469">
    <property type="entry name" value="Diguanylate_Cyclase"/>
</dbReference>
<keyword evidence="4" id="KW-1185">Reference proteome</keyword>
<keyword evidence="1" id="KW-0472">Membrane</keyword>
<evidence type="ECO:0000256" key="1">
    <source>
        <dbReference type="SAM" id="Phobius"/>
    </source>
</evidence>
<dbReference type="InterPro" id="IPR043128">
    <property type="entry name" value="Rev_trsase/Diguanyl_cyclase"/>
</dbReference>
<dbReference type="NCBIfam" id="TIGR00254">
    <property type="entry name" value="GGDEF"/>
    <property type="match status" value="1"/>
</dbReference>
<evidence type="ECO:0000313" key="3">
    <source>
        <dbReference type="EMBL" id="MST58126.1"/>
    </source>
</evidence>
<dbReference type="GO" id="GO:0052621">
    <property type="term" value="F:diguanylate cyclase activity"/>
    <property type="evidence" value="ECO:0007669"/>
    <property type="project" value="TreeGrafter"/>
</dbReference>
<comment type="caution">
    <text evidence="3">The sequence shown here is derived from an EMBL/GenBank/DDBJ whole genome shotgun (WGS) entry which is preliminary data.</text>
</comment>